<dbReference type="Pfam" id="PF14040">
    <property type="entry name" value="DNase_NucA_NucB"/>
    <property type="match status" value="1"/>
</dbReference>
<feature type="compositionally biased region" description="Basic residues" evidence="1">
    <location>
        <begin position="1"/>
        <end position="17"/>
    </location>
</feature>
<evidence type="ECO:0000313" key="4">
    <source>
        <dbReference type="Proteomes" id="UP000000561"/>
    </source>
</evidence>
<dbReference type="STRING" id="237631.A0A0D1DWW4"/>
<evidence type="ECO:0000259" key="2">
    <source>
        <dbReference type="Pfam" id="PF14040"/>
    </source>
</evidence>
<dbReference type="Proteomes" id="UP000000561">
    <property type="component" value="Chromosome 11"/>
</dbReference>
<feature type="region of interest" description="Disordered" evidence="1">
    <location>
        <begin position="1"/>
        <end position="35"/>
    </location>
</feature>
<name>A0A0D1DWW4_MYCMD</name>
<dbReference type="GeneID" id="23564372"/>
<dbReference type="InterPro" id="IPR029476">
    <property type="entry name" value="DNase_NucA_NucB"/>
</dbReference>
<dbReference type="EMBL" id="CM003150">
    <property type="protein sequence ID" value="KIS68051.1"/>
    <property type="molecule type" value="Genomic_DNA"/>
</dbReference>
<evidence type="ECO:0000313" key="3">
    <source>
        <dbReference type="EMBL" id="KIS68051.1"/>
    </source>
</evidence>
<feature type="domain" description="Deoxyribonuclease NucA/NucB" evidence="2">
    <location>
        <begin position="25"/>
        <end position="86"/>
    </location>
</feature>
<organism evidence="3 4">
    <name type="scientific">Mycosarcoma maydis</name>
    <name type="common">Corn smut fungus</name>
    <name type="synonym">Ustilago maydis</name>
    <dbReference type="NCBI Taxonomy" id="5270"/>
    <lineage>
        <taxon>Eukaryota</taxon>
        <taxon>Fungi</taxon>
        <taxon>Dikarya</taxon>
        <taxon>Basidiomycota</taxon>
        <taxon>Ustilaginomycotina</taxon>
        <taxon>Ustilaginomycetes</taxon>
        <taxon>Ustilaginales</taxon>
        <taxon>Ustilaginaceae</taxon>
        <taxon>Mycosarcoma</taxon>
    </lineage>
</organism>
<gene>
    <name evidence="3" type="ORF">UMAG_04093</name>
</gene>
<dbReference type="AlphaFoldDB" id="A0A0D1DWW4"/>
<protein>
    <recommendedName>
        <fullName evidence="2">Deoxyribonuclease NucA/NucB domain-containing protein</fullName>
    </recommendedName>
</protein>
<reference evidence="3 4" key="1">
    <citation type="journal article" date="2006" name="Nature">
        <title>Insights from the genome of the biotrophic fungal plant pathogen Ustilago maydis.</title>
        <authorList>
            <person name="Kamper J."/>
            <person name="Kahmann R."/>
            <person name="Bolker M."/>
            <person name="Ma L.J."/>
            <person name="Brefort T."/>
            <person name="Saville B.J."/>
            <person name="Banuett F."/>
            <person name="Kronstad J.W."/>
            <person name="Gold S.E."/>
            <person name="Muller O."/>
            <person name="Perlin M.H."/>
            <person name="Wosten H.A."/>
            <person name="de Vries R."/>
            <person name="Ruiz-Herrera J."/>
            <person name="Reynaga-Pena C.G."/>
            <person name="Snetselaar K."/>
            <person name="McCann M."/>
            <person name="Perez-Martin J."/>
            <person name="Feldbrugge M."/>
            <person name="Basse C.W."/>
            <person name="Steinberg G."/>
            <person name="Ibeas J.I."/>
            <person name="Holloman W."/>
            <person name="Guzman P."/>
            <person name="Farman M."/>
            <person name="Stajich J.E."/>
            <person name="Sentandreu R."/>
            <person name="Gonzalez-Prieto J.M."/>
            <person name="Kennell J.C."/>
            <person name="Molina L."/>
            <person name="Schirawski J."/>
            <person name="Mendoza-Mendoza A."/>
            <person name="Greilinger D."/>
            <person name="Munch K."/>
            <person name="Rossel N."/>
            <person name="Scherer M."/>
            <person name="Vranes M."/>
            <person name="Ladendorf O."/>
            <person name="Vincon V."/>
            <person name="Fuchs U."/>
            <person name="Sandrock B."/>
            <person name="Meng S."/>
            <person name="Ho E.C."/>
            <person name="Cahill M.J."/>
            <person name="Boyce K.J."/>
            <person name="Klose J."/>
            <person name="Klosterman S.J."/>
            <person name="Deelstra H.J."/>
            <person name="Ortiz-Castellanos L."/>
            <person name="Li W."/>
            <person name="Sanchez-Alonso P."/>
            <person name="Schreier P.H."/>
            <person name="Hauser-Hahn I."/>
            <person name="Vaupel M."/>
            <person name="Koopmann E."/>
            <person name="Friedrich G."/>
            <person name="Voss H."/>
            <person name="Schluter T."/>
            <person name="Margolis J."/>
            <person name="Platt D."/>
            <person name="Swimmer C."/>
            <person name="Gnirke A."/>
            <person name="Chen F."/>
            <person name="Vysotskaia V."/>
            <person name="Mannhaupt G."/>
            <person name="Guldener U."/>
            <person name="Munsterkotter M."/>
            <person name="Haase D."/>
            <person name="Oesterheld M."/>
            <person name="Mewes H.W."/>
            <person name="Mauceli E.W."/>
            <person name="DeCaprio D."/>
            <person name="Wade C.M."/>
            <person name="Butler J."/>
            <person name="Young S."/>
            <person name="Jaffe D.B."/>
            <person name="Calvo S."/>
            <person name="Nusbaum C."/>
            <person name="Galagan J."/>
            <person name="Birren B.W."/>
        </authorList>
    </citation>
    <scope>NUCLEOTIDE SEQUENCE [LARGE SCALE GENOMIC DNA]</scope>
    <source>
        <strain evidence="4">DSM 14603 / FGSC 9021 / UM521</strain>
    </source>
</reference>
<dbReference type="VEuPathDB" id="FungiDB:UMAG_04093"/>
<dbReference type="KEGG" id="uma:UMAG_04093"/>
<keyword evidence="4" id="KW-1185">Reference proteome</keyword>
<accession>A0A0D1DWW4</accession>
<proteinExistence type="predicted"/>
<evidence type="ECO:0000256" key="1">
    <source>
        <dbReference type="SAM" id="MobiDB-lite"/>
    </source>
</evidence>
<sequence length="260" mass="28132">MLKPSHKSKRKLVKKIKSRSDLSGRNPKSNKNKKWKLERNAYPFASSFQGGLGVANGGYHSVSRGETTCVPVLEQRRQGGQITAQLSGNPSGSLYEVWVANFQGLPNCINAQLCRPQATTRIVTQRQSKRGLEAMIRQTYSLLCQELPQLVCALECGFQTGSATVFEKAPSDRPRSFDIFESAGLSVPGAVKSSGRYERSKQTLLVTGMSGVGLGAIYGGKKLVICVPALTLNAAPQIPESQGATAKLTRFPRSELAPGY</sequence>
<dbReference type="OrthoDB" id="5216953at2759"/>
<dbReference type="RefSeq" id="XP_011390525.1">
    <property type="nucleotide sequence ID" value="XM_011392223.1"/>
</dbReference>
<dbReference type="InParanoid" id="A0A0D1DWW4"/>